<evidence type="ECO:0000313" key="1">
    <source>
        <dbReference type="EMBL" id="CAE6967371.1"/>
    </source>
</evidence>
<comment type="caution">
    <text evidence="1">The sequence shown here is derived from an EMBL/GenBank/DDBJ whole genome shotgun (WGS) entry which is preliminary data.</text>
</comment>
<keyword evidence="2" id="KW-1185">Reference proteome</keyword>
<proteinExistence type="predicted"/>
<dbReference type="SUPFAM" id="SSF53335">
    <property type="entry name" value="S-adenosyl-L-methionine-dependent methyltransferases"/>
    <property type="match status" value="1"/>
</dbReference>
<protein>
    <submittedName>
        <fullName evidence="1">Uncharacterized protein</fullName>
    </submittedName>
</protein>
<reference evidence="1" key="1">
    <citation type="submission" date="2021-02" db="EMBL/GenBank/DDBJ databases">
        <authorList>
            <person name="Dougan E. K."/>
            <person name="Rhodes N."/>
            <person name="Thang M."/>
            <person name="Chan C."/>
        </authorList>
    </citation>
    <scope>NUCLEOTIDE SEQUENCE</scope>
</reference>
<evidence type="ECO:0000313" key="2">
    <source>
        <dbReference type="Proteomes" id="UP000604046"/>
    </source>
</evidence>
<sequence>MAEASRVLRPGPQSLDELCSWPLTVVQSLVSAKDGNDGERFSRLKALLGRGLWIDSDYSGIAGEHEVMHQMVEALNLVASGSGVEALKDVKIVHGRFCDKAKQQQQVLRFISSLHNNSICVFDDLNDRLPETARAVLDNMTPKQKISSKEAADLYRNMSEWLLENRAWAFAQENSCQCLVHDRRCRGERCRDLRDRSDHAVTVTVVEPVGVQPFNKACEAQVVCVRVGVGLPPVQEHCRRRDCPPGRARRSSNFVRVNMAGTVCTGWSAAGKGLHFADPSERPHAIWASERVARAEQGLEDFMISECTPRYPVQEKLSALENTHDVFSIVLSPMMLGWPVRRTRVFTCALNRETMAWFGPPASEISAHFMQFFERSVATTGDICLAANDAEVRAYLCEMARKRGFELPENVPLENVQLHHIYAPGQMVRLQSYEQDRQRHLAETVEVDHAAVGALSAVDGGPSAWFADLEQNLGQGASTPSEMLPSADSWNFARLVSKQAGAANGTVSGARVQCLSRQKQMETCLLDYGCFVRFFFLPAEEAPWQRLAFASDCFMDVLYHGAHCEA</sequence>
<accession>A0A812HYM7</accession>
<dbReference type="EMBL" id="CAJNDS010000128">
    <property type="protein sequence ID" value="CAE6967371.1"/>
    <property type="molecule type" value="Genomic_DNA"/>
</dbReference>
<dbReference type="AlphaFoldDB" id="A0A812HYM7"/>
<dbReference type="Proteomes" id="UP000604046">
    <property type="component" value="Unassembled WGS sequence"/>
</dbReference>
<name>A0A812HYM7_9DINO</name>
<organism evidence="1 2">
    <name type="scientific">Symbiodinium natans</name>
    <dbReference type="NCBI Taxonomy" id="878477"/>
    <lineage>
        <taxon>Eukaryota</taxon>
        <taxon>Sar</taxon>
        <taxon>Alveolata</taxon>
        <taxon>Dinophyceae</taxon>
        <taxon>Suessiales</taxon>
        <taxon>Symbiodiniaceae</taxon>
        <taxon>Symbiodinium</taxon>
    </lineage>
</organism>
<gene>
    <name evidence="1" type="ORF">SNAT2548_LOCUS2268</name>
</gene>
<dbReference type="InterPro" id="IPR029063">
    <property type="entry name" value="SAM-dependent_MTases_sf"/>
</dbReference>